<dbReference type="AlphaFoldDB" id="A0A0G1AYF4"/>
<evidence type="ECO:0000313" key="2">
    <source>
        <dbReference type="Proteomes" id="UP000033847"/>
    </source>
</evidence>
<dbReference type="InterPro" id="IPR013783">
    <property type="entry name" value="Ig-like_fold"/>
</dbReference>
<gene>
    <name evidence="1" type="ORF">UV00_C0004G0042</name>
</gene>
<dbReference type="Gene3D" id="2.60.40.10">
    <property type="entry name" value="Immunoglobulins"/>
    <property type="match status" value="1"/>
</dbReference>
<dbReference type="EMBL" id="LCCU01000004">
    <property type="protein sequence ID" value="KKS39116.1"/>
    <property type="molecule type" value="Genomic_DNA"/>
</dbReference>
<protein>
    <submittedName>
        <fullName evidence="1">Repeat-containing protein</fullName>
    </submittedName>
</protein>
<accession>A0A0G1AYF4</accession>
<comment type="caution">
    <text evidence="1">The sequence shown here is derived from an EMBL/GenBank/DDBJ whole genome shotgun (WGS) entry which is preliminary data.</text>
</comment>
<sequence length="276" mass="29662">MLLAGVVYVFIIPKSTTHDVLATTTSSPALLALSPKSNVVPPEAATTLVVSLGAERTAFIHADLVFDKSKLKLSKDISISQSPLSRVIKLSTASEANASGKITIALALDPSQTLNPPSGTFNLATIYWEPNSTDSDLTANVNFLDFYVRVVNTNSELFTTSTADATFSINPTTEPNPAELDNTPPTVIITEPTDGSEVRRNKTIPFSVVASDDTGGSGMDRVEFYINNSLEMQDTQAPYTYSWRVSEKKNTYPVLTAKAYDKAGNVSFAKISVAVK</sequence>
<evidence type="ECO:0000313" key="1">
    <source>
        <dbReference type="EMBL" id="KKS39116.1"/>
    </source>
</evidence>
<dbReference type="Pfam" id="PF17957">
    <property type="entry name" value="Big_7"/>
    <property type="match status" value="1"/>
</dbReference>
<reference evidence="1 2" key="1">
    <citation type="journal article" date="2015" name="Nature">
        <title>rRNA introns, odd ribosomes, and small enigmatic genomes across a large radiation of phyla.</title>
        <authorList>
            <person name="Brown C.T."/>
            <person name="Hug L.A."/>
            <person name="Thomas B.C."/>
            <person name="Sharon I."/>
            <person name="Castelle C.J."/>
            <person name="Singh A."/>
            <person name="Wilkins M.J."/>
            <person name="Williams K.H."/>
            <person name="Banfield J.F."/>
        </authorList>
    </citation>
    <scope>NUCLEOTIDE SEQUENCE [LARGE SCALE GENOMIC DNA]</scope>
</reference>
<name>A0A0G1AYF4_UNCKA</name>
<organism evidence="1 2">
    <name type="scientific">candidate division WWE3 bacterium GW2011_GWF1_42_14</name>
    <dbReference type="NCBI Taxonomy" id="1619138"/>
    <lineage>
        <taxon>Bacteria</taxon>
        <taxon>Katanobacteria</taxon>
    </lineage>
</organism>
<proteinExistence type="predicted"/>
<dbReference type="Proteomes" id="UP000033847">
    <property type="component" value="Unassembled WGS sequence"/>
</dbReference>